<dbReference type="STRING" id="7167.A0A182G0F4"/>
<dbReference type="SFLD" id="SFLDG01153">
    <property type="entry name" value="Main.4:_Theta-like"/>
    <property type="match status" value="1"/>
</dbReference>
<dbReference type="FunFam" id="3.40.30.10:FF:000034">
    <property type="entry name" value="glutathione S-transferase 1"/>
    <property type="match status" value="1"/>
</dbReference>
<dbReference type="KEGG" id="aali:118467500"/>
<dbReference type="CDD" id="cd03045">
    <property type="entry name" value="GST_N_Delta_Epsilon"/>
    <property type="match status" value="1"/>
</dbReference>
<keyword evidence="8" id="KW-1185">Reference proteome</keyword>
<dbReference type="GO" id="GO:0006749">
    <property type="term" value="P:glutathione metabolic process"/>
    <property type="evidence" value="ECO:0007669"/>
    <property type="project" value="TreeGrafter"/>
</dbReference>
<dbReference type="InterPro" id="IPR010987">
    <property type="entry name" value="Glutathione-S-Trfase_C-like"/>
</dbReference>
<reference evidence="7" key="2">
    <citation type="submission" date="2022-08" db="UniProtKB">
        <authorList>
            <consortium name="EnsemblMetazoa"/>
        </authorList>
    </citation>
    <scope>IDENTIFICATION</scope>
    <source>
        <strain evidence="7">STECLA/ALBI9_A</strain>
    </source>
</reference>
<sequence>MPNIKLYTAKLSPPGRTVELTAKALGLELDIVPINLIAGDHLKEEFRRLNPQHTIPLIDDNGTIVYESHAIIVYLVTKYAKDDSLYPTDPTTRAKVNAALHFDSGVLFARLRFYLEPILYHGSPDTPQDKIDNLYRAYQLLNDTLVSDFIVGSSLTLADLSCIASISSMHAIFPIDAGKYPHLAAWVERVSKQLPYYKSTNQDGAEELAQLYRTILADNQAKPK</sequence>
<protein>
    <recommendedName>
        <fullName evidence="3">glutathione transferase</fullName>
        <ecNumber evidence="3">2.5.1.18</ecNumber>
    </recommendedName>
    <alternativeName>
        <fullName evidence="5">GST class-theta</fullName>
    </alternativeName>
</protein>
<dbReference type="Gene3D" id="1.20.1050.10">
    <property type="match status" value="1"/>
</dbReference>
<dbReference type="Pfam" id="PF13417">
    <property type="entry name" value="GST_N_3"/>
    <property type="match status" value="1"/>
</dbReference>
<evidence type="ECO:0000256" key="5">
    <source>
        <dbReference type="ARBA" id="ARBA00041523"/>
    </source>
</evidence>
<dbReference type="SUPFAM" id="SSF52833">
    <property type="entry name" value="Thioredoxin-like"/>
    <property type="match status" value="1"/>
</dbReference>
<dbReference type="EnsemblMetazoa" id="AALB015733-RA">
    <property type="protein sequence ID" value="AALB015733-PA"/>
    <property type="gene ID" value="AALB015733"/>
</dbReference>
<evidence type="ECO:0000313" key="8">
    <source>
        <dbReference type="Proteomes" id="UP000069272"/>
    </source>
</evidence>
<dbReference type="RefSeq" id="XP_035793947.1">
    <property type="nucleotide sequence ID" value="XM_035938054.1"/>
</dbReference>
<dbReference type="GO" id="GO:0004364">
    <property type="term" value="F:glutathione transferase activity"/>
    <property type="evidence" value="ECO:0007669"/>
    <property type="project" value="UniProtKB-EC"/>
</dbReference>
<dbReference type="VEuPathDB" id="VectorBase:AALB015733"/>
<name>A0A182G0F4_ANOAL</name>
<dbReference type="SFLD" id="SFLDG00358">
    <property type="entry name" value="Main_(cytGST)"/>
    <property type="match status" value="1"/>
</dbReference>
<organism evidence="7 8">
    <name type="scientific">Anopheles albimanus</name>
    <name type="common">New world malaria mosquito</name>
    <dbReference type="NCBI Taxonomy" id="7167"/>
    <lineage>
        <taxon>Eukaryota</taxon>
        <taxon>Metazoa</taxon>
        <taxon>Ecdysozoa</taxon>
        <taxon>Arthropoda</taxon>
        <taxon>Hexapoda</taxon>
        <taxon>Insecta</taxon>
        <taxon>Pterygota</taxon>
        <taxon>Neoptera</taxon>
        <taxon>Endopterygota</taxon>
        <taxon>Diptera</taxon>
        <taxon>Nematocera</taxon>
        <taxon>Culicoidea</taxon>
        <taxon>Culicidae</taxon>
        <taxon>Anophelinae</taxon>
        <taxon>Anopheles</taxon>
    </lineage>
</organism>
<dbReference type="InterPro" id="IPR036249">
    <property type="entry name" value="Thioredoxin-like_sf"/>
</dbReference>
<dbReference type="OrthoDB" id="2309723at2759"/>
<comment type="subunit">
    <text evidence="2">Homodimer.</text>
</comment>
<dbReference type="Gene3D" id="3.40.30.10">
    <property type="entry name" value="Glutaredoxin"/>
    <property type="match status" value="1"/>
</dbReference>
<dbReference type="GeneID" id="118467500"/>
<dbReference type="SFLD" id="SFLDS00019">
    <property type="entry name" value="Glutathione_Transferase_(cytos"/>
    <property type="match status" value="1"/>
</dbReference>
<dbReference type="Proteomes" id="UP000069272">
    <property type="component" value="Chromosome 2L"/>
</dbReference>
<evidence type="ECO:0000256" key="2">
    <source>
        <dbReference type="ARBA" id="ARBA00011738"/>
    </source>
</evidence>
<proteinExistence type="inferred from homology"/>
<keyword evidence="4" id="KW-0808">Transferase</keyword>
<dbReference type="PROSITE" id="PS50404">
    <property type="entry name" value="GST_NTER"/>
    <property type="match status" value="1"/>
</dbReference>
<dbReference type="InterPro" id="IPR040079">
    <property type="entry name" value="Glutathione_S-Trfase"/>
</dbReference>
<dbReference type="AlphaFoldDB" id="A0A182G0F4"/>
<comment type="similarity">
    <text evidence="1">Belongs to the GST superfamily. Theta family.</text>
</comment>
<dbReference type="EC" id="2.5.1.18" evidence="3"/>
<dbReference type="PROSITE" id="PS50405">
    <property type="entry name" value="GST_CTER"/>
    <property type="match status" value="1"/>
</dbReference>
<dbReference type="InterPro" id="IPR036282">
    <property type="entry name" value="Glutathione-S-Trfase_C_sf"/>
</dbReference>
<dbReference type="InterPro" id="IPR004045">
    <property type="entry name" value="Glutathione_S-Trfase_N"/>
</dbReference>
<dbReference type="CDD" id="cd03177">
    <property type="entry name" value="GST_C_Delta_Epsilon"/>
    <property type="match status" value="1"/>
</dbReference>
<comment type="catalytic activity">
    <reaction evidence="6">
        <text>RX + glutathione = an S-substituted glutathione + a halide anion + H(+)</text>
        <dbReference type="Rhea" id="RHEA:16437"/>
        <dbReference type="ChEBI" id="CHEBI:15378"/>
        <dbReference type="ChEBI" id="CHEBI:16042"/>
        <dbReference type="ChEBI" id="CHEBI:17792"/>
        <dbReference type="ChEBI" id="CHEBI:57925"/>
        <dbReference type="ChEBI" id="CHEBI:90779"/>
        <dbReference type="EC" id="2.5.1.18"/>
    </reaction>
</comment>
<dbReference type="FunFam" id="1.20.1050.10:FF:000007">
    <property type="entry name" value="Glutathione S-transferase 1-1"/>
    <property type="match status" value="1"/>
</dbReference>
<evidence type="ECO:0000313" key="7">
    <source>
        <dbReference type="EnsemblMetazoa" id="AALB015733-PA"/>
    </source>
</evidence>
<dbReference type="InterPro" id="IPR004046">
    <property type="entry name" value="GST_C"/>
</dbReference>
<dbReference type="VEuPathDB" id="VectorBase:AALB20_027945"/>
<dbReference type="SUPFAM" id="SSF47616">
    <property type="entry name" value="GST C-terminal domain-like"/>
    <property type="match status" value="1"/>
</dbReference>
<evidence type="ECO:0000256" key="4">
    <source>
        <dbReference type="ARBA" id="ARBA00022679"/>
    </source>
</evidence>
<accession>A0A182G0F4</accession>
<evidence type="ECO:0000256" key="1">
    <source>
        <dbReference type="ARBA" id="ARBA00009899"/>
    </source>
</evidence>
<dbReference type="Pfam" id="PF00043">
    <property type="entry name" value="GST_C"/>
    <property type="match status" value="1"/>
</dbReference>
<reference evidence="7 8" key="1">
    <citation type="journal article" date="2017" name="G3 (Bethesda)">
        <title>The Physical Genome Mapping of Anopheles albimanus Corrected Scaffold Misassemblies and Identified Interarm Rearrangements in Genus Anopheles.</title>
        <authorList>
            <person name="Artemov G.N."/>
            <person name="Peery A.N."/>
            <person name="Jiang X."/>
            <person name="Tu Z."/>
            <person name="Stegniy V.N."/>
            <person name="Sharakhova M.V."/>
            <person name="Sharakhov I.V."/>
        </authorList>
    </citation>
    <scope>NUCLEOTIDE SEQUENCE [LARGE SCALE GENOMIC DNA]</scope>
    <source>
        <strain evidence="7 8">ALBI9_A</strain>
    </source>
</reference>
<dbReference type="PANTHER" id="PTHR43969">
    <property type="entry name" value="GLUTATHIONE S TRANSFERASE D10, ISOFORM A-RELATED"/>
    <property type="match status" value="1"/>
</dbReference>
<evidence type="ECO:0000256" key="3">
    <source>
        <dbReference type="ARBA" id="ARBA00012452"/>
    </source>
</evidence>
<evidence type="ECO:0000256" key="6">
    <source>
        <dbReference type="ARBA" id="ARBA00047960"/>
    </source>
</evidence>
<dbReference type="PANTHER" id="PTHR43969:SF3">
    <property type="entry name" value="GLUTATHIONE S TRANSFERASE E11, ISOFORM A-RELATED"/>
    <property type="match status" value="1"/>
</dbReference>